<dbReference type="InterPro" id="IPR001012">
    <property type="entry name" value="UBX_dom"/>
</dbReference>
<proteinExistence type="predicted"/>
<dbReference type="EMBL" id="CP014587">
    <property type="protein sequence ID" value="ANZ77962.1"/>
    <property type="molecule type" value="Genomic_DNA"/>
</dbReference>
<evidence type="ECO:0000256" key="1">
    <source>
        <dbReference type="SAM" id="MobiDB-lite"/>
    </source>
</evidence>
<dbReference type="InterPro" id="IPR029071">
    <property type="entry name" value="Ubiquitin-like_domsf"/>
</dbReference>
<dbReference type="AlphaFoldDB" id="A0A1B2JJ11"/>
<dbReference type="InterPro" id="IPR021569">
    <property type="entry name" value="TUG-UBL1"/>
</dbReference>
<dbReference type="Pfam" id="PF11470">
    <property type="entry name" value="TUG-UBL1"/>
    <property type="match status" value="1"/>
</dbReference>
<organism evidence="3 4">
    <name type="scientific">Komagataella pastoris</name>
    <name type="common">Yeast</name>
    <name type="synonym">Pichia pastoris</name>
    <dbReference type="NCBI Taxonomy" id="4922"/>
    <lineage>
        <taxon>Eukaryota</taxon>
        <taxon>Fungi</taxon>
        <taxon>Dikarya</taxon>
        <taxon>Ascomycota</taxon>
        <taxon>Saccharomycotina</taxon>
        <taxon>Pichiomycetes</taxon>
        <taxon>Pichiales</taxon>
        <taxon>Pichiaceae</taxon>
        <taxon>Komagataella</taxon>
    </lineage>
</organism>
<dbReference type="GO" id="GO:0005634">
    <property type="term" value="C:nucleus"/>
    <property type="evidence" value="ECO:0007669"/>
    <property type="project" value="TreeGrafter"/>
</dbReference>
<accession>A0A1B2JJ11</accession>
<feature type="region of interest" description="Disordered" evidence="1">
    <location>
        <begin position="169"/>
        <end position="204"/>
    </location>
</feature>
<sequence length="444" mass="49005">MSLNVTYQLRSFRVKTTPGTILNEVLTNACDHFNLDSGSYQLYHGTRLLDLSLPVRLTGLAQGAKLELKAGKAGGSVTLRFSIVGRTLNVDPKSLVLTVKSSDTIRSVLVLLGKNIGMDLSSENFTIQSFSLRISPGPDFDKPLSSLGLSSGNSVIRLVFEAQGPTANSELKTSSLSSSSPSASTPVREPLPDIKDASNHDNTPVNQTEVIEKSTKAHIFQAQAFKPSSNRIHSSQDDDEVYELSVDQALKYQSILSKQAHASPMMRRLAEEKKKNAKKVENCHIRIRFPDHSNLELTIDASITLKQLCSILTTDFLSLTEDEKNAQNIFNLYIPHPHQILNTQANMNKRLDSDLKFGSRILLLYEPAKKVAKSAYLKPEYLKDAKSIEDAPDVLRDREIEMGIDSNPVSQDPTIPAVDQRSLEPPAASSSKKKVPKWLKLGKK</sequence>
<dbReference type="GO" id="GO:0006886">
    <property type="term" value="P:intracellular protein transport"/>
    <property type="evidence" value="ECO:0007669"/>
    <property type="project" value="TreeGrafter"/>
</dbReference>
<dbReference type="PANTHER" id="PTHR46467:SF1">
    <property type="entry name" value="TETHER CONTAINING UBX DOMAIN FOR GLUT4"/>
    <property type="match status" value="1"/>
</dbReference>
<feature type="compositionally biased region" description="Low complexity" evidence="1">
    <location>
        <begin position="169"/>
        <end position="186"/>
    </location>
</feature>
<feature type="compositionally biased region" description="Basic and acidic residues" evidence="1">
    <location>
        <begin position="190"/>
        <end position="199"/>
    </location>
</feature>
<feature type="domain" description="UBX" evidence="2">
    <location>
        <begin position="278"/>
        <end position="364"/>
    </location>
</feature>
<dbReference type="SMART" id="SM00166">
    <property type="entry name" value="UBX"/>
    <property type="match status" value="1"/>
</dbReference>
<evidence type="ECO:0000259" key="2">
    <source>
        <dbReference type="PROSITE" id="PS50033"/>
    </source>
</evidence>
<dbReference type="Gene3D" id="3.10.20.90">
    <property type="entry name" value="Phosphatidylinositol 3-kinase Catalytic Subunit, Chain A, domain 1"/>
    <property type="match status" value="2"/>
</dbReference>
<feature type="compositionally biased region" description="Basic residues" evidence="1">
    <location>
        <begin position="431"/>
        <end position="444"/>
    </location>
</feature>
<evidence type="ECO:0000313" key="4">
    <source>
        <dbReference type="Proteomes" id="UP000094565"/>
    </source>
</evidence>
<gene>
    <name evidence="3" type="primary">UBX4</name>
    <name evidence="3" type="ORF">ATY40_BA7505019</name>
</gene>
<dbReference type="PANTHER" id="PTHR46467">
    <property type="entry name" value="TETHER CONTAINING UBX DOMAIN FOR GLUT4"/>
    <property type="match status" value="1"/>
</dbReference>
<dbReference type="PROSITE" id="PS50033">
    <property type="entry name" value="UBX"/>
    <property type="match status" value="1"/>
</dbReference>
<dbReference type="GO" id="GO:0012506">
    <property type="term" value="C:vesicle membrane"/>
    <property type="evidence" value="ECO:0007669"/>
    <property type="project" value="TreeGrafter"/>
</dbReference>
<dbReference type="CDD" id="cd16105">
    <property type="entry name" value="Ubl_ASPSCR1_like"/>
    <property type="match status" value="1"/>
</dbReference>
<dbReference type="GO" id="GO:0005737">
    <property type="term" value="C:cytoplasm"/>
    <property type="evidence" value="ECO:0007669"/>
    <property type="project" value="TreeGrafter"/>
</dbReference>
<evidence type="ECO:0000313" key="3">
    <source>
        <dbReference type="EMBL" id="ANZ77962.1"/>
    </source>
</evidence>
<dbReference type="OrthoDB" id="440781at2759"/>
<keyword evidence="4" id="KW-1185">Reference proteome</keyword>
<feature type="region of interest" description="Disordered" evidence="1">
    <location>
        <begin position="399"/>
        <end position="444"/>
    </location>
</feature>
<dbReference type="Proteomes" id="UP000094565">
    <property type="component" value="Chromosome 4"/>
</dbReference>
<reference evidence="3 4" key="1">
    <citation type="submission" date="2016-02" db="EMBL/GenBank/DDBJ databases">
        <title>Comparative genomic and transcriptomic foundation for Pichia pastoris.</title>
        <authorList>
            <person name="Love K.R."/>
            <person name="Shah K.A."/>
            <person name="Whittaker C.A."/>
            <person name="Wu J."/>
            <person name="Bartlett M.C."/>
            <person name="Ma D."/>
            <person name="Leeson R.L."/>
            <person name="Priest M."/>
            <person name="Young S.K."/>
            <person name="Love J.C."/>
        </authorList>
    </citation>
    <scope>NUCLEOTIDE SEQUENCE [LARGE SCALE GENOMIC DNA]</scope>
    <source>
        <strain evidence="3 4">ATCC 28485</strain>
    </source>
</reference>
<protein>
    <submittedName>
        <fullName evidence="3">BA75_05019T0</fullName>
    </submittedName>
</protein>
<name>A0A1B2JJ11_PICPA</name>
<dbReference type="SUPFAM" id="SSF54236">
    <property type="entry name" value="Ubiquitin-like"/>
    <property type="match status" value="1"/>
</dbReference>